<evidence type="ECO:0000313" key="2">
    <source>
        <dbReference type="Proteomes" id="UP000799438"/>
    </source>
</evidence>
<evidence type="ECO:0000313" key="1">
    <source>
        <dbReference type="EMBL" id="KAF2136573.1"/>
    </source>
</evidence>
<dbReference type="GeneID" id="54300117"/>
<protein>
    <submittedName>
        <fullName evidence="1">Uncharacterized protein</fullName>
    </submittedName>
</protein>
<name>A0A6A6AZF7_9PEZI</name>
<proteinExistence type="predicted"/>
<dbReference type="Proteomes" id="UP000799438">
    <property type="component" value="Unassembled WGS sequence"/>
</dbReference>
<gene>
    <name evidence="1" type="ORF">K452DRAFT_302651</name>
</gene>
<sequence>MQFIVKDASGKPVKALELTADEVEKKLESALEKVFASVPVEERIALVKELGLFRQGIKNGNVRVGIDEDRQFVELVYALVAGKTVSFPRLWKGVTGSPPTFSITLPDLDVFDRKLVVLEGLVAWYETLLLKRLTMPKSARASYEMWLGSIPWSYKEECIFNEDEHDFNDRCYEVRSDFNERLLKYE</sequence>
<reference evidence="1" key="1">
    <citation type="journal article" date="2020" name="Stud. Mycol.">
        <title>101 Dothideomycetes genomes: a test case for predicting lifestyles and emergence of pathogens.</title>
        <authorList>
            <person name="Haridas S."/>
            <person name="Albert R."/>
            <person name="Binder M."/>
            <person name="Bloem J."/>
            <person name="Labutti K."/>
            <person name="Salamov A."/>
            <person name="Andreopoulos B."/>
            <person name="Baker S."/>
            <person name="Barry K."/>
            <person name="Bills G."/>
            <person name="Bluhm B."/>
            <person name="Cannon C."/>
            <person name="Castanera R."/>
            <person name="Culley D."/>
            <person name="Daum C."/>
            <person name="Ezra D."/>
            <person name="Gonzalez J."/>
            <person name="Henrissat B."/>
            <person name="Kuo A."/>
            <person name="Liang C."/>
            <person name="Lipzen A."/>
            <person name="Lutzoni F."/>
            <person name="Magnuson J."/>
            <person name="Mondo S."/>
            <person name="Nolan M."/>
            <person name="Ohm R."/>
            <person name="Pangilinan J."/>
            <person name="Park H.-J."/>
            <person name="Ramirez L."/>
            <person name="Alfaro M."/>
            <person name="Sun H."/>
            <person name="Tritt A."/>
            <person name="Yoshinaga Y."/>
            <person name="Zwiers L.-H."/>
            <person name="Turgeon B."/>
            <person name="Goodwin S."/>
            <person name="Spatafora J."/>
            <person name="Crous P."/>
            <person name="Grigoriev I."/>
        </authorList>
    </citation>
    <scope>NUCLEOTIDE SEQUENCE</scope>
    <source>
        <strain evidence="1">CBS 121167</strain>
    </source>
</reference>
<dbReference type="RefSeq" id="XP_033392291.1">
    <property type="nucleotide sequence ID" value="XM_033542620.1"/>
</dbReference>
<organism evidence="1 2">
    <name type="scientific">Aplosporella prunicola CBS 121167</name>
    <dbReference type="NCBI Taxonomy" id="1176127"/>
    <lineage>
        <taxon>Eukaryota</taxon>
        <taxon>Fungi</taxon>
        <taxon>Dikarya</taxon>
        <taxon>Ascomycota</taxon>
        <taxon>Pezizomycotina</taxon>
        <taxon>Dothideomycetes</taxon>
        <taxon>Dothideomycetes incertae sedis</taxon>
        <taxon>Botryosphaeriales</taxon>
        <taxon>Aplosporellaceae</taxon>
        <taxon>Aplosporella</taxon>
    </lineage>
</organism>
<dbReference type="AlphaFoldDB" id="A0A6A6AZF7"/>
<dbReference type="EMBL" id="ML995517">
    <property type="protein sequence ID" value="KAF2136573.1"/>
    <property type="molecule type" value="Genomic_DNA"/>
</dbReference>
<accession>A0A6A6AZF7</accession>
<keyword evidence="2" id="KW-1185">Reference proteome</keyword>